<feature type="compositionally biased region" description="Basic and acidic residues" evidence="1">
    <location>
        <begin position="104"/>
        <end position="118"/>
    </location>
</feature>
<dbReference type="RefSeq" id="WP_106584544.1">
    <property type="nucleotide sequence ID" value="NZ_PYGA01000014.1"/>
</dbReference>
<keyword evidence="2" id="KW-0812">Transmembrane</keyword>
<dbReference type="SMART" id="SM00637">
    <property type="entry name" value="CBD_II"/>
    <property type="match status" value="1"/>
</dbReference>
<keyword evidence="2" id="KW-0472">Membrane</keyword>
<protein>
    <submittedName>
        <fullName evidence="4">Cellulose binding domain-containing protein</fullName>
    </submittedName>
</protein>
<feature type="region of interest" description="Disordered" evidence="1">
    <location>
        <begin position="1"/>
        <end position="22"/>
    </location>
</feature>
<evidence type="ECO:0000313" key="5">
    <source>
        <dbReference type="Proteomes" id="UP000240542"/>
    </source>
</evidence>
<gene>
    <name evidence="4" type="ORF">CLV63_11436</name>
</gene>
<dbReference type="AlphaFoldDB" id="A0A2P8DEG3"/>
<accession>A0A2P8DEG3</accession>
<proteinExistence type="predicted"/>
<feature type="domain" description="CBM2" evidence="3">
    <location>
        <begin position="112"/>
        <end position="217"/>
    </location>
</feature>
<feature type="transmembrane region" description="Helical" evidence="2">
    <location>
        <begin position="42"/>
        <end position="60"/>
    </location>
</feature>
<dbReference type="OrthoDB" id="3425593at2"/>
<reference evidence="4 5" key="1">
    <citation type="submission" date="2018-03" db="EMBL/GenBank/DDBJ databases">
        <title>Genomic Encyclopedia of Archaeal and Bacterial Type Strains, Phase II (KMG-II): from individual species to whole genera.</title>
        <authorList>
            <person name="Goeker M."/>
        </authorList>
    </citation>
    <scope>NUCLEOTIDE SEQUENCE [LARGE SCALE GENOMIC DNA]</scope>
    <source>
        <strain evidence="4 5">DSM 45312</strain>
    </source>
</reference>
<evidence type="ECO:0000256" key="1">
    <source>
        <dbReference type="SAM" id="MobiDB-lite"/>
    </source>
</evidence>
<dbReference type="InterPro" id="IPR008965">
    <property type="entry name" value="CBM2/CBM3_carb-bd_dom_sf"/>
</dbReference>
<dbReference type="Gene3D" id="2.60.40.290">
    <property type="match status" value="1"/>
</dbReference>
<evidence type="ECO:0000313" key="4">
    <source>
        <dbReference type="EMBL" id="PSK95603.1"/>
    </source>
</evidence>
<dbReference type="GO" id="GO:0030247">
    <property type="term" value="F:polysaccharide binding"/>
    <property type="evidence" value="ECO:0007669"/>
    <property type="project" value="UniProtKB-UniRule"/>
</dbReference>
<dbReference type="InterPro" id="IPR012291">
    <property type="entry name" value="CBM2_carb-bd_dom_sf"/>
</dbReference>
<name>A0A2P8DEG3_9ACTN</name>
<dbReference type="Pfam" id="PF00553">
    <property type="entry name" value="CBM_2"/>
    <property type="match status" value="1"/>
</dbReference>
<comment type="caution">
    <text evidence="4">The sequence shown here is derived from an EMBL/GenBank/DDBJ whole genome shotgun (WGS) entry which is preliminary data.</text>
</comment>
<sequence length="217" mass="22532">MGRQSGGRRGAHRSGPTGDGRLAAATHLLGTTVPRRVRPPRLLNVMLVSGVTVGLVLFGYSTTQIYLRFNDPHGGAGEPAPGATMSPLPSAEPGHPSHGAPDPSRGDTRNTADRRDGDTAVSYRAVEATGGDFTGKITITNSGGGTLDNWVLTLGFSEATVTSAWDAEWQATESGVVVRKPEGENGLAPGESKTVNVTVEGDRQTPECTLNGRSCGL</sequence>
<feature type="region of interest" description="Disordered" evidence="1">
    <location>
        <begin position="77"/>
        <end position="121"/>
    </location>
</feature>
<dbReference type="GO" id="GO:0005975">
    <property type="term" value="P:carbohydrate metabolic process"/>
    <property type="evidence" value="ECO:0007669"/>
    <property type="project" value="InterPro"/>
</dbReference>
<dbReference type="PROSITE" id="PS51173">
    <property type="entry name" value="CBM2"/>
    <property type="match status" value="1"/>
</dbReference>
<dbReference type="GO" id="GO:0004553">
    <property type="term" value="F:hydrolase activity, hydrolyzing O-glycosyl compounds"/>
    <property type="evidence" value="ECO:0007669"/>
    <property type="project" value="InterPro"/>
</dbReference>
<evidence type="ECO:0000259" key="3">
    <source>
        <dbReference type="PROSITE" id="PS51173"/>
    </source>
</evidence>
<dbReference type="EMBL" id="PYGA01000014">
    <property type="protein sequence ID" value="PSK95603.1"/>
    <property type="molecule type" value="Genomic_DNA"/>
</dbReference>
<keyword evidence="5" id="KW-1185">Reference proteome</keyword>
<dbReference type="SUPFAM" id="SSF49384">
    <property type="entry name" value="Carbohydrate-binding domain"/>
    <property type="match status" value="1"/>
</dbReference>
<dbReference type="InterPro" id="IPR001919">
    <property type="entry name" value="CBD2"/>
</dbReference>
<organism evidence="4 5">
    <name type="scientific">Murinocardiopsis flavida</name>
    <dbReference type="NCBI Taxonomy" id="645275"/>
    <lineage>
        <taxon>Bacteria</taxon>
        <taxon>Bacillati</taxon>
        <taxon>Actinomycetota</taxon>
        <taxon>Actinomycetes</taxon>
        <taxon>Streptosporangiales</taxon>
        <taxon>Nocardiopsidaceae</taxon>
        <taxon>Murinocardiopsis</taxon>
    </lineage>
</organism>
<dbReference type="Proteomes" id="UP000240542">
    <property type="component" value="Unassembled WGS sequence"/>
</dbReference>
<evidence type="ECO:0000256" key="2">
    <source>
        <dbReference type="SAM" id="Phobius"/>
    </source>
</evidence>
<keyword evidence="2" id="KW-1133">Transmembrane helix</keyword>